<feature type="compositionally biased region" description="Basic and acidic residues" evidence="1">
    <location>
        <begin position="110"/>
        <end position="119"/>
    </location>
</feature>
<dbReference type="EMBL" id="JAMKFB020000014">
    <property type="protein sequence ID" value="KAL0176455.1"/>
    <property type="molecule type" value="Genomic_DNA"/>
</dbReference>
<dbReference type="AlphaFoldDB" id="A0ABD0PRW5"/>
<gene>
    <name evidence="2" type="ORF">M9458_028785</name>
</gene>
<feature type="region of interest" description="Disordered" evidence="1">
    <location>
        <begin position="96"/>
        <end position="149"/>
    </location>
</feature>
<proteinExistence type="predicted"/>
<evidence type="ECO:0000313" key="2">
    <source>
        <dbReference type="EMBL" id="KAL0176455.1"/>
    </source>
</evidence>
<feature type="non-terminal residue" evidence="2">
    <location>
        <position position="1"/>
    </location>
</feature>
<protein>
    <submittedName>
        <fullName evidence="2">Uncharacterized protein</fullName>
    </submittedName>
</protein>
<comment type="caution">
    <text evidence="2">The sequence shown here is derived from an EMBL/GenBank/DDBJ whole genome shotgun (WGS) entry which is preliminary data.</text>
</comment>
<reference evidence="2 3" key="1">
    <citation type="submission" date="2024-05" db="EMBL/GenBank/DDBJ databases">
        <title>Genome sequencing and assembly of Indian major carp, Cirrhinus mrigala (Hamilton, 1822).</title>
        <authorList>
            <person name="Mohindra V."/>
            <person name="Chowdhury L.M."/>
            <person name="Lal K."/>
            <person name="Jena J.K."/>
        </authorList>
    </citation>
    <scope>NUCLEOTIDE SEQUENCE [LARGE SCALE GENOMIC DNA]</scope>
    <source>
        <strain evidence="2">CM1030</strain>
        <tissue evidence="2">Blood</tissue>
    </source>
</reference>
<evidence type="ECO:0000313" key="3">
    <source>
        <dbReference type="Proteomes" id="UP001529510"/>
    </source>
</evidence>
<dbReference type="Proteomes" id="UP001529510">
    <property type="component" value="Unassembled WGS sequence"/>
</dbReference>
<name>A0ABD0PRW5_CIRMR</name>
<evidence type="ECO:0000256" key="1">
    <source>
        <dbReference type="SAM" id="MobiDB-lite"/>
    </source>
</evidence>
<feature type="non-terminal residue" evidence="2">
    <location>
        <position position="149"/>
    </location>
</feature>
<sequence length="149" mass="16751">TDGTTVFIFQNGRQLEDYVEEFINTCHHASCDDICLKGGFWCGLDDNIRFVLPRGDVHWTLNDYINFTLWVNGSTLTADEADVDYNINVQPHLADVLQPEPEPSQPSPRFAEHEPKPSADGEPEPNMTDEPSPNGATELRIALEPELLR</sequence>
<accession>A0ABD0PRW5</accession>
<keyword evidence="3" id="KW-1185">Reference proteome</keyword>
<organism evidence="2 3">
    <name type="scientific">Cirrhinus mrigala</name>
    <name type="common">Mrigala</name>
    <dbReference type="NCBI Taxonomy" id="683832"/>
    <lineage>
        <taxon>Eukaryota</taxon>
        <taxon>Metazoa</taxon>
        <taxon>Chordata</taxon>
        <taxon>Craniata</taxon>
        <taxon>Vertebrata</taxon>
        <taxon>Euteleostomi</taxon>
        <taxon>Actinopterygii</taxon>
        <taxon>Neopterygii</taxon>
        <taxon>Teleostei</taxon>
        <taxon>Ostariophysi</taxon>
        <taxon>Cypriniformes</taxon>
        <taxon>Cyprinidae</taxon>
        <taxon>Labeoninae</taxon>
        <taxon>Labeonini</taxon>
        <taxon>Cirrhinus</taxon>
    </lineage>
</organism>